<reference evidence="5 6" key="1">
    <citation type="submission" date="2023-11" db="EMBL/GenBank/DDBJ databases">
        <title>Halocaridina rubra genome assembly.</title>
        <authorList>
            <person name="Smith C."/>
        </authorList>
    </citation>
    <scope>NUCLEOTIDE SEQUENCE [LARGE SCALE GENOMIC DNA]</scope>
    <source>
        <strain evidence="5">EP-1</strain>
        <tissue evidence="5">Whole</tissue>
    </source>
</reference>
<evidence type="ECO:0000313" key="6">
    <source>
        <dbReference type="Proteomes" id="UP001381693"/>
    </source>
</evidence>
<evidence type="ECO:0000256" key="1">
    <source>
        <dbReference type="ARBA" id="ARBA00004613"/>
    </source>
</evidence>
<feature type="disulfide bond" evidence="4">
    <location>
        <begin position="18"/>
        <end position="50"/>
    </location>
</feature>
<sequence length="125" mass="13691">DPEGWSEWSEWSKCSRTCDGGAAVQSRRCLHYAGCRGDSVRYKLCNLDPCGANSKDFRAIQCSEYDGLPHEGSVFEWEPAEGNDPCALTCRAIGGGPVVTLNPRVRDGTRCKVGELDMCINGRCQ</sequence>
<keyword evidence="6" id="KW-1185">Reference proteome</keyword>
<dbReference type="InterPro" id="IPR000884">
    <property type="entry name" value="TSP1_rpt"/>
</dbReference>
<evidence type="ECO:0000256" key="3">
    <source>
        <dbReference type="ARBA" id="ARBA00023157"/>
    </source>
</evidence>
<comment type="caution">
    <text evidence="5">The sequence shown here is derived from an EMBL/GenBank/DDBJ whole genome shotgun (WGS) entry which is preliminary data.</text>
</comment>
<dbReference type="PANTHER" id="PTHR13723">
    <property type="entry name" value="ADAMTS A DISINTEGRIN AND METALLOPROTEASE WITH THROMBOSPONDIN MOTIFS PROTEASE"/>
    <property type="match status" value="1"/>
</dbReference>
<proteinExistence type="predicted"/>
<name>A0AAN9A653_HALRR</name>
<evidence type="ECO:0000256" key="4">
    <source>
        <dbReference type="PIRSR" id="PIRSR613273-3"/>
    </source>
</evidence>
<comment type="subcellular location">
    <subcellularLocation>
        <location evidence="1">Secreted</location>
    </subcellularLocation>
</comment>
<dbReference type="InterPro" id="IPR013273">
    <property type="entry name" value="ADAMTS/ADAMTS-like"/>
</dbReference>
<dbReference type="InterPro" id="IPR050439">
    <property type="entry name" value="ADAMTS_ADAMTS-like"/>
</dbReference>
<keyword evidence="3 4" id="KW-1015">Disulfide bond</keyword>
<evidence type="ECO:0000256" key="2">
    <source>
        <dbReference type="ARBA" id="ARBA00022525"/>
    </source>
</evidence>
<feature type="disulfide bond" evidence="4">
    <location>
        <begin position="14"/>
        <end position="45"/>
    </location>
</feature>
<feature type="non-terminal residue" evidence="5">
    <location>
        <position position="1"/>
    </location>
</feature>
<dbReference type="Gene3D" id="2.20.100.10">
    <property type="entry name" value="Thrombospondin type-1 (TSP1) repeat"/>
    <property type="match status" value="1"/>
</dbReference>
<dbReference type="PANTHER" id="PTHR13723:SF313">
    <property type="entry name" value="PEPTIDASE M12B DOMAIN-CONTAINING PROTEIN"/>
    <property type="match status" value="1"/>
</dbReference>
<dbReference type="PRINTS" id="PR01857">
    <property type="entry name" value="ADAMTSFAMILY"/>
</dbReference>
<gene>
    <name evidence="5" type="primary">ADAMTSL1_2</name>
    <name evidence="5" type="ORF">SK128_025145</name>
</gene>
<dbReference type="EMBL" id="JAXCGZ010012136">
    <property type="protein sequence ID" value="KAK7073765.1"/>
    <property type="molecule type" value="Genomic_DNA"/>
</dbReference>
<dbReference type="InterPro" id="IPR036383">
    <property type="entry name" value="TSP1_rpt_sf"/>
</dbReference>
<feature type="disulfide bond" evidence="4">
    <location>
        <begin position="29"/>
        <end position="35"/>
    </location>
</feature>
<protein>
    <submittedName>
        <fullName evidence="5">Zinc ion binding</fullName>
    </submittedName>
</protein>
<dbReference type="GO" id="GO:0031012">
    <property type="term" value="C:extracellular matrix"/>
    <property type="evidence" value="ECO:0007669"/>
    <property type="project" value="TreeGrafter"/>
</dbReference>
<feature type="non-terminal residue" evidence="5">
    <location>
        <position position="125"/>
    </location>
</feature>
<keyword evidence="2" id="KW-0964">Secreted</keyword>
<dbReference type="GO" id="GO:0005576">
    <property type="term" value="C:extracellular region"/>
    <property type="evidence" value="ECO:0007669"/>
    <property type="project" value="UniProtKB-SubCell"/>
</dbReference>
<dbReference type="Pfam" id="PF00090">
    <property type="entry name" value="TSP_1"/>
    <property type="match status" value="1"/>
</dbReference>
<dbReference type="GO" id="GO:0030198">
    <property type="term" value="P:extracellular matrix organization"/>
    <property type="evidence" value="ECO:0007669"/>
    <property type="project" value="InterPro"/>
</dbReference>
<dbReference type="SUPFAM" id="SSF82895">
    <property type="entry name" value="TSP-1 type 1 repeat"/>
    <property type="match status" value="1"/>
</dbReference>
<dbReference type="Proteomes" id="UP001381693">
    <property type="component" value="Unassembled WGS sequence"/>
</dbReference>
<accession>A0AAN9A653</accession>
<evidence type="ECO:0000313" key="5">
    <source>
        <dbReference type="EMBL" id="KAK7073765.1"/>
    </source>
</evidence>
<dbReference type="SMART" id="SM00209">
    <property type="entry name" value="TSP1"/>
    <property type="match status" value="1"/>
</dbReference>
<dbReference type="AlphaFoldDB" id="A0AAN9A653"/>
<organism evidence="5 6">
    <name type="scientific">Halocaridina rubra</name>
    <name type="common">Hawaiian red shrimp</name>
    <dbReference type="NCBI Taxonomy" id="373956"/>
    <lineage>
        <taxon>Eukaryota</taxon>
        <taxon>Metazoa</taxon>
        <taxon>Ecdysozoa</taxon>
        <taxon>Arthropoda</taxon>
        <taxon>Crustacea</taxon>
        <taxon>Multicrustacea</taxon>
        <taxon>Malacostraca</taxon>
        <taxon>Eumalacostraca</taxon>
        <taxon>Eucarida</taxon>
        <taxon>Decapoda</taxon>
        <taxon>Pleocyemata</taxon>
        <taxon>Caridea</taxon>
        <taxon>Atyoidea</taxon>
        <taxon>Atyidae</taxon>
        <taxon>Halocaridina</taxon>
    </lineage>
</organism>
<dbReference type="PROSITE" id="PS50092">
    <property type="entry name" value="TSP1"/>
    <property type="match status" value="1"/>
</dbReference>